<dbReference type="GO" id="GO:0032259">
    <property type="term" value="P:methylation"/>
    <property type="evidence" value="ECO:0007669"/>
    <property type="project" value="UniProtKB-KW"/>
</dbReference>
<dbReference type="GO" id="GO:0008757">
    <property type="term" value="F:S-adenosylmethionine-dependent methyltransferase activity"/>
    <property type="evidence" value="ECO:0007669"/>
    <property type="project" value="InterPro"/>
</dbReference>
<feature type="domain" description="Methyltransferase type 11" evidence="5">
    <location>
        <begin position="44"/>
        <end position="140"/>
    </location>
</feature>
<dbReference type="Proteomes" id="UP000327000">
    <property type="component" value="Unassembled WGS sequence"/>
</dbReference>
<keyword evidence="1 6" id="KW-0489">Methyltransferase</keyword>
<dbReference type="Gene3D" id="3.40.50.150">
    <property type="entry name" value="Vaccinia Virus protein VP39"/>
    <property type="match status" value="1"/>
</dbReference>
<dbReference type="CDD" id="cd02440">
    <property type="entry name" value="AdoMet_MTases"/>
    <property type="match status" value="1"/>
</dbReference>
<protein>
    <submittedName>
        <fullName evidence="6">Methyltransferase domain-containing protein</fullName>
    </submittedName>
</protein>
<dbReference type="RefSeq" id="WP_004937883.1">
    <property type="nucleotide sequence ID" value="NZ_JBFADJ010000005.1"/>
</dbReference>
<evidence type="ECO:0000256" key="3">
    <source>
        <dbReference type="ARBA" id="ARBA00022691"/>
    </source>
</evidence>
<dbReference type="SUPFAM" id="SSF53335">
    <property type="entry name" value="S-adenosyl-L-methionine-dependent methyltransferases"/>
    <property type="match status" value="1"/>
</dbReference>
<dbReference type="InterPro" id="IPR013216">
    <property type="entry name" value="Methyltransf_11"/>
</dbReference>
<keyword evidence="7" id="KW-1185">Reference proteome</keyword>
<evidence type="ECO:0000313" key="7">
    <source>
        <dbReference type="Proteomes" id="UP000327000"/>
    </source>
</evidence>
<evidence type="ECO:0000313" key="6">
    <source>
        <dbReference type="EMBL" id="KAB7845519.1"/>
    </source>
</evidence>
<keyword evidence="3" id="KW-0949">S-adenosyl-L-methionine</keyword>
<accession>A0A5N5W895</accession>
<sequence length="263" mass="29148">MTGYLRFDGERATEADAEAHTPELTGQRAHLRSLLALRPGERVLDAGCGPGYLLEEMAREIGPDGVLRGVDVSPSMLDLARRRCGGDGRVGLEEGRCEELPFPDGSFDAVVSSQVLEYVEDVEGALAEFARVLRPGGRAVVLDTDWDSLVWHSRDRARMRHVLRLWDDHVADPRLPERLGPLLAGAGLREERLTTLTFVNRDCHPGVYSHWQLGFVEAFLAGHPEADPGTTRAWGDEQRELARTGRFFYSLGRYAFTAVRPAG</sequence>
<comment type="caution">
    <text evidence="6">The sequence shown here is derived from an EMBL/GenBank/DDBJ whole genome shotgun (WGS) entry which is preliminary data.</text>
</comment>
<feature type="compositionally biased region" description="Basic and acidic residues" evidence="4">
    <location>
        <begin position="7"/>
        <end position="20"/>
    </location>
</feature>
<dbReference type="OrthoDB" id="3636702at2"/>
<reference evidence="6 7" key="1">
    <citation type="journal article" date="2019" name="Microb. Cell Fact.">
        <title>Exploring novel herbicidin analogues by transcriptional regulator overexpression and MS/MS molecular networking.</title>
        <authorList>
            <person name="Shi Y."/>
            <person name="Gu R."/>
            <person name="Li Y."/>
            <person name="Wang X."/>
            <person name="Ren W."/>
            <person name="Li X."/>
            <person name="Wang L."/>
            <person name="Xie Y."/>
            <person name="Hong B."/>
        </authorList>
    </citation>
    <scope>NUCLEOTIDE SEQUENCE [LARGE SCALE GENOMIC DNA]</scope>
    <source>
        <strain evidence="6 7">US-43</strain>
    </source>
</reference>
<evidence type="ECO:0000256" key="1">
    <source>
        <dbReference type="ARBA" id="ARBA00022603"/>
    </source>
</evidence>
<evidence type="ECO:0000256" key="4">
    <source>
        <dbReference type="SAM" id="MobiDB-lite"/>
    </source>
</evidence>
<proteinExistence type="predicted"/>
<dbReference type="EMBL" id="VOKX01000026">
    <property type="protein sequence ID" value="KAB7845519.1"/>
    <property type="molecule type" value="Genomic_DNA"/>
</dbReference>
<gene>
    <name evidence="6" type="ORF">FRZ00_13590</name>
</gene>
<feature type="region of interest" description="Disordered" evidence="4">
    <location>
        <begin position="1"/>
        <end position="20"/>
    </location>
</feature>
<dbReference type="PANTHER" id="PTHR43464:SF19">
    <property type="entry name" value="UBIQUINONE BIOSYNTHESIS O-METHYLTRANSFERASE, MITOCHONDRIAL"/>
    <property type="match status" value="1"/>
</dbReference>
<evidence type="ECO:0000256" key="2">
    <source>
        <dbReference type="ARBA" id="ARBA00022679"/>
    </source>
</evidence>
<dbReference type="PANTHER" id="PTHR43464">
    <property type="entry name" value="METHYLTRANSFERASE"/>
    <property type="match status" value="1"/>
</dbReference>
<dbReference type="Pfam" id="PF08241">
    <property type="entry name" value="Methyltransf_11"/>
    <property type="match status" value="1"/>
</dbReference>
<evidence type="ECO:0000259" key="5">
    <source>
        <dbReference type="Pfam" id="PF08241"/>
    </source>
</evidence>
<organism evidence="6 7">
    <name type="scientific">Streptomyces mobaraensis</name>
    <name type="common">Streptoverticillium mobaraense</name>
    <dbReference type="NCBI Taxonomy" id="35621"/>
    <lineage>
        <taxon>Bacteria</taxon>
        <taxon>Bacillati</taxon>
        <taxon>Actinomycetota</taxon>
        <taxon>Actinomycetes</taxon>
        <taxon>Kitasatosporales</taxon>
        <taxon>Streptomycetaceae</taxon>
        <taxon>Streptomyces</taxon>
    </lineage>
</organism>
<dbReference type="AlphaFoldDB" id="A0A5N5W895"/>
<dbReference type="InterPro" id="IPR029063">
    <property type="entry name" value="SAM-dependent_MTases_sf"/>
</dbReference>
<name>A0A5N5W895_STRMB</name>
<keyword evidence="2 6" id="KW-0808">Transferase</keyword>